<accession>A0A3F3Q1E6</accession>
<dbReference type="EMBL" id="KZ852048">
    <property type="protein sequence ID" value="RDH33029.1"/>
    <property type="molecule type" value="Genomic_DNA"/>
</dbReference>
<name>A0A3F3Q1E6_9EURO</name>
<keyword evidence="1" id="KW-0812">Transmembrane</keyword>
<evidence type="ECO:0000313" key="3">
    <source>
        <dbReference type="Proteomes" id="UP000253729"/>
    </source>
</evidence>
<dbReference type="Proteomes" id="UP000253729">
    <property type="component" value="Unassembled WGS sequence"/>
</dbReference>
<gene>
    <name evidence="2" type="ORF">BDQ94DRAFT_144342</name>
</gene>
<dbReference type="RefSeq" id="XP_026626051.1">
    <property type="nucleotide sequence ID" value="XM_026766435.1"/>
</dbReference>
<evidence type="ECO:0000256" key="1">
    <source>
        <dbReference type="SAM" id="Phobius"/>
    </source>
</evidence>
<organism evidence="2 3">
    <name type="scientific">Aspergillus welwitschiae</name>
    <dbReference type="NCBI Taxonomy" id="1341132"/>
    <lineage>
        <taxon>Eukaryota</taxon>
        <taxon>Fungi</taxon>
        <taxon>Dikarya</taxon>
        <taxon>Ascomycota</taxon>
        <taxon>Pezizomycotina</taxon>
        <taxon>Eurotiomycetes</taxon>
        <taxon>Eurotiomycetidae</taxon>
        <taxon>Eurotiales</taxon>
        <taxon>Aspergillaceae</taxon>
        <taxon>Aspergillus</taxon>
        <taxon>Aspergillus subgen. Circumdati</taxon>
    </lineage>
</organism>
<protein>
    <submittedName>
        <fullName evidence="2">Uncharacterized protein</fullName>
    </submittedName>
</protein>
<keyword evidence="3" id="KW-1185">Reference proteome</keyword>
<proteinExistence type="predicted"/>
<keyword evidence="1" id="KW-0472">Membrane</keyword>
<feature type="transmembrane region" description="Helical" evidence="1">
    <location>
        <begin position="44"/>
        <end position="60"/>
    </location>
</feature>
<evidence type="ECO:0000313" key="2">
    <source>
        <dbReference type="EMBL" id="RDH33029.1"/>
    </source>
</evidence>
<dbReference type="GeneID" id="38134791"/>
<keyword evidence="1" id="KW-1133">Transmembrane helix</keyword>
<reference evidence="2 3" key="1">
    <citation type="submission" date="2018-07" db="EMBL/GenBank/DDBJ databases">
        <title>The genomes of Aspergillus section Nigri reveals drivers in fungal speciation.</title>
        <authorList>
            <consortium name="DOE Joint Genome Institute"/>
            <person name="Vesth T.C."/>
            <person name="Nybo J."/>
            <person name="Theobald S."/>
            <person name="Brandl J."/>
            <person name="Frisvad J.C."/>
            <person name="Nielsen K.F."/>
            <person name="Lyhne E.K."/>
            <person name="Kogle M.E."/>
            <person name="Kuo A."/>
            <person name="Riley R."/>
            <person name="Clum A."/>
            <person name="Nolan M."/>
            <person name="Lipzen A."/>
            <person name="Salamov A."/>
            <person name="Henrissat B."/>
            <person name="Wiebenga A."/>
            <person name="De vries R.P."/>
            <person name="Grigoriev I.V."/>
            <person name="Mortensen U.H."/>
            <person name="Andersen M.R."/>
            <person name="Baker S.E."/>
        </authorList>
    </citation>
    <scope>NUCLEOTIDE SEQUENCE [LARGE SCALE GENOMIC DNA]</scope>
    <source>
        <strain evidence="2 3">CBS 139.54b</strain>
    </source>
</reference>
<dbReference type="AlphaFoldDB" id="A0A3F3Q1E6"/>
<sequence>MERNRIGPCTEALGGQIPGHTTTTTSGHPHWGLVRFPLRMVRRLFLIGSWYRIIVSHLVFTPRMVTIQIASSFPRFLCLHLLSFFSHNSLSHP</sequence>